<reference evidence="3" key="1">
    <citation type="submission" date="2017-09" db="EMBL/GenBank/DDBJ databases">
        <title>Depth-based differentiation of microbial function through sediment-hosted aquifers and enrichment of novel symbionts in the deep terrestrial subsurface.</title>
        <authorList>
            <person name="Probst A.J."/>
            <person name="Ladd B."/>
            <person name="Jarett J.K."/>
            <person name="Geller-Mcgrath D.E."/>
            <person name="Sieber C.M.K."/>
            <person name="Emerson J.B."/>
            <person name="Anantharaman K."/>
            <person name="Thomas B.C."/>
            <person name="Malmstrom R."/>
            <person name="Stieglmeier M."/>
            <person name="Klingl A."/>
            <person name="Woyke T."/>
            <person name="Ryan C.M."/>
            <person name="Banfield J.F."/>
        </authorList>
    </citation>
    <scope>NUCLEOTIDE SEQUENCE [LARGE SCALE GENOMIC DNA]</scope>
</reference>
<protein>
    <submittedName>
        <fullName evidence="2">Uncharacterized protein</fullName>
    </submittedName>
</protein>
<dbReference type="EMBL" id="PFBW01000163">
    <property type="protein sequence ID" value="PIR77211.1"/>
    <property type="molecule type" value="Genomic_DNA"/>
</dbReference>
<evidence type="ECO:0000313" key="3">
    <source>
        <dbReference type="Proteomes" id="UP000228528"/>
    </source>
</evidence>
<gene>
    <name evidence="2" type="ORF">COU30_03710</name>
</gene>
<accession>A0A2M6P0I5</accession>
<feature type="region of interest" description="Disordered" evidence="1">
    <location>
        <begin position="1"/>
        <end position="24"/>
    </location>
</feature>
<comment type="caution">
    <text evidence="2">The sequence shown here is derived from an EMBL/GenBank/DDBJ whole genome shotgun (WGS) entry which is preliminary data.</text>
</comment>
<feature type="compositionally biased region" description="Polar residues" evidence="1">
    <location>
        <begin position="1"/>
        <end position="14"/>
    </location>
</feature>
<evidence type="ECO:0000256" key="1">
    <source>
        <dbReference type="SAM" id="MobiDB-lite"/>
    </source>
</evidence>
<organism evidence="2 3">
    <name type="scientific">Candidatus Magasanikbacteria bacterium CG10_big_fil_rev_8_21_14_0_10_38_6</name>
    <dbReference type="NCBI Taxonomy" id="1974647"/>
    <lineage>
        <taxon>Bacteria</taxon>
        <taxon>Candidatus Magasanikiibacteriota</taxon>
    </lineage>
</organism>
<sequence length="114" mass="13186">MPVNSYSSLASQLSAEKHQRRRASTLSFDEQIRMTIQQVKRYKQRLSDAIASENDMIQDQCIDQLLTLRAEQTALLLRKKEEDGEIVTPDIIAVYTKQYYEDCQAFLVSLDQVI</sequence>
<dbReference type="Proteomes" id="UP000228528">
    <property type="component" value="Unassembled WGS sequence"/>
</dbReference>
<name>A0A2M6P0I5_9BACT</name>
<dbReference type="AlphaFoldDB" id="A0A2M6P0I5"/>
<evidence type="ECO:0000313" key="2">
    <source>
        <dbReference type="EMBL" id="PIR77211.1"/>
    </source>
</evidence>
<proteinExistence type="predicted"/>